<dbReference type="AlphaFoldDB" id="C8TFE9"/>
<organism evidence="1">
    <name type="scientific">Oryza sativa subsp. indica</name>
    <name type="common">Rice</name>
    <dbReference type="NCBI Taxonomy" id="39946"/>
    <lineage>
        <taxon>Eukaryota</taxon>
        <taxon>Viridiplantae</taxon>
        <taxon>Streptophyta</taxon>
        <taxon>Embryophyta</taxon>
        <taxon>Tracheophyta</taxon>
        <taxon>Spermatophyta</taxon>
        <taxon>Magnoliopsida</taxon>
        <taxon>Liliopsida</taxon>
        <taxon>Poales</taxon>
        <taxon>Poaceae</taxon>
        <taxon>BOP clade</taxon>
        <taxon>Oryzoideae</taxon>
        <taxon>Oryzeae</taxon>
        <taxon>Oryzinae</taxon>
        <taxon>Oryza</taxon>
        <taxon>Oryza sativa</taxon>
    </lineage>
</organism>
<accession>C8TFE9</accession>
<evidence type="ECO:0000313" key="1">
    <source>
        <dbReference type="EMBL" id="BAI39871.1"/>
    </source>
</evidence>
<name>C8TFE9_ORYSI</name>
<gene>
    <name evidence="1" type="primary">K0122H06.37</name>
</gene>
<reference evidence="1" key="1">
    <citation type="journal article" date="2009" name="Plant J.">
        <title>Comparative analysis of complete orthologous centromeres from two subspecies of rice reveals rapid variation of centromere organization and structure.</title>
        <authorList>
            <person name="Wu J."/>
            <person name="Fujisawa M."/>
            <person name="Tian Z."/>
            <person name="Yamagata H."/>
            <person name="Kamiya K."/>
            <person name="Shibata M."/>
            <person name="Hosokawa S."/>
            <person name="Ito Y."/>
            <person name="Hamada M."/>
            <person name="Katagiri S."/>
            <person name="Kurita K."/>
            <person name="Yamamoto M."/>
            <person name="Kikuta A."/>
            <person name="Machita K."/>
            <person name="Karasawa W."/>
            <person name="Kanamori H."/>
            <person name="Namiki N."/>
            <person name="Mizuno H."/>
            <person name="Ma J."/>
            <person name="Sasaki T."/>
            <person name="Matsumoto T."/>
        </authorList>
    </citation>
    <scope>NUCLEOTIDE SEQUENCE</scope>
</reference>
<proteinExistence type="predicted"/>
<sequence>MLDFFISTPNQSRLPPNRCIIRHQVAARWATFQKNVCADAYGGPVAGDSALSCHRSLSSLSHTLVRFHLQTGTLFPALTQP</sequence>
<dbReference type="EMBL" id="AP009089">
    <property type="protein sequence ID" value="BAI39871.1"/>
    <property type="molecule type" value="Genomic_DNA"/>
</dbReference>
<protein>
    <submittedName>
        <fullName evidence="1">Uncharacterized protein K0122H06.37</fullName>
    </submittedName>
</protein>